<keyword evidence="3" id="KW-1185">Reference proteome</keyword>
<sequence length="115" mass="12717">MEVCSSAALAVLFQELRCDCGLWYGCFSQQLKMDMFVFCGLPRLSVTPIQGGTQRAELEDGGQSERFTLSAAASLPSPPERRIHRSSLPQRGGPIKKGLKQNRNDLKPIRAACQY</sequence>
<feature type="region of interest" description="Disordered" evidence="1">
    <location>
        <begin position="71"/>
        <end position="104"/>
    </location>
</feature>
<name>A0A8T2P661_9TELE</name>
<evidence type="ECO:0000313" key="3">
    <source>
        <dbReference type="Proteomes" id="UP000824540"/>
    </source>
</evidence>
<evidence type="ECO:0000256" key="1">
    <source>
        <dbReference type="SAM" id="MobiDB-lite"/>
    </source>
</evidence>
<protein>
    <submittedName>
        <fullName evidence="2">Uncharacterized protein</fullName>
    </submittedName>
</protein>
<accession>A0A8T2P661</accession>
<dbReference type="EMBL" id="JAFBMS010000018">
    <property type="protein sequence ID" value="KAG9345038.1"/>
    <property type="molecule type" value="Genomic_DNA"/>
</dbReference>
<proteinExistence type="predicted"/>
<dbReference type="AlphaFoldDB" id="A0A8T2P661"/>
<gene>
    <name evidence="2" type="ORF">JZ751_009579</name>
</gene>
<organism evidence="2 3">
    <name type="scientific">Albula glossodonta</name>
    <name type="common">roundjaw bonefish</name>
    <dbReference type="NCBI Taxonomy" id="121402"/>
    <lineage>
        <taxon>Eukaryota</taxon>
        <taxon>Metazoa</taxon>
        <taxon>Chordata</taxon>
        <taxon>Craniata</taxon>
        <taxon>Vertebrata</taxon>
        <taxon>Euteleostomi</taxon>
        <taxon>Actinopterygii</taxon>
        <taxon>Neopterygii</taxon>
        <taxon>Teleostei</taxon>
        <taxon>Albuliformes</taxon>
        <taxon>Albulidae</taxon>
        <taxon>Albula</taxon>
    </lineage>
</organism>
<comment type="caution">
    <text evidence="2">The sequence shown here is derived from an EMBL/GenBank/DDBJ whole genome shotgun (WGS) entry which is preliminary data.</text>
</comment>
<evidence type="ECO:0000313" key="2">
    <source>
        <dbReference type="EMBL" id="KAG9345038.1"/>
    </source>
</evidence>
<dbReference type="Proteomes" id="UP000824540">
    <property type="component" value="Unassembled WGS sequence"/>
</dbReference>
<reference evidence="2" key="1">
    <citation type="thesis" date="2021" institute="BYU ScholarsArchive" country="Provo, UT, USA">
        <title>Applications of and Algorithms for Genome Assembly and Genomic Analyses with an Emphasis on Marine Teleosts.</title>
        <authorList>
            <person name="Pickett B.D."/>
        </authorList>
    </citation>
    <scope>NUCLEOTIDE SEQUENCE</scope>
    <source>
        <strain evidence="2">HI-2016</strain>
    </source>
</reference>